<reference evidence="1 2" key="1">
    <citation type="submission" date="2022-07" db="EMBL/GenBank/DDBJ databases">
        <title>Genome-wide signatures of adaptation to extreme environments.</title>
        <authorList>
            <person name="Cho C.H."/>
            <person name="Yoon H.S."/>
        </authorList>
    </citation>
    <scope>NUCLEOTIDE SEQUENCE [LARGE SCALE GENOMIC DNA]</scope>
    <source>
        <strain evidence="1 2">DBV 063 E5</strain>
    </source>
</reference>
<evidence type="ECO:0000313" key="1">
    <source>
        <dbReference type="EMBL" id="KAK4536435.1"/>
    </source>
</evidence>
<dbReference type="EMBL" id="JANCYW010000008">
    <property type="protein sequence ID" value="KAK4536435.1"/>
    <property type="molecule type" value="Genomic_DNA"/>
</dbReference>
<dbReference type="Gene3D" id="2.40.128.680">
    <property type="match status" value="1"/>
</dbReference>
<sequence>MEEAESEPQSLASSLHRLPCTVDYSGEVRGAAAYTEWRAGPVFREDGGQHTDNLPSGGQLLGEQAQMIFRGRALHGRRLLFGDGDDEPSRREPGEVTAQRIVGVWRRREHRGPIPLDAVVGAADSSRYSWQAFARPGAWYTYEHGQLPTERDALPMALRHVQVLDQLATPVPLDDVQAVCDELADDQVAP</sequence>
<name>A0AAV9IVU2_CYACA</name>
<gene>
    <name evidence="1" type="ORF">CDCA_CDCA08G2460</name>
</gene>
<dbReference type="Proteomes" id="UP001301350">
    <property type="component" value="Unassembled WGS sequence"/>
</dbReference>
<dbReference type="AlphaFoldDB" id="A0AAV9IVU2"/>
<organism evidence="1 2">
    <name type="scientific">Cyanidium caldarium</name>
    <name type="common">Red alga</name>
    <dbReference type="NCBI Taxonomy" id="2771"/>
    <lineage>
        <taxon>Eukaryota</taxon>
        <taxon>Rhodophyta</taxon>
        <taxon>Bangiophyceae</taxon>
        <taxon>Cyanidiales</taxon>
        <taxon>Cyanidiaceae</taxon>
        <taxon>Cyanidium</taxon>
    </lineage>
</organism>
<keyword evidence="2" id="KW-1185">Reference proteome</keyword>
<comment type="caution">
    <text evidence="1">The sequence shown here is derived from an EMBL/GenBank/DDBJ whole genome shotgun (WGS) entry which is preliminary data.</text>
</comment>
<evidence type="ECO:0000313" key="2">
    <source>
        <dbReference type="Proteomes" id="UP001301350"/>
    </source>
</evidence>
<accession>A0AAV9IVU2</accession>
<proteinExistence type="predicted"/>
<protein>
    <submittedName>
        <fullName evidence="1">Uncharacterized protein</fullName>
    </submittedName>
</protein>